<evidence type="ECO:0000256" key="3">
    <source>
        <dbReference type="ARBA" id="ARBA00022801"/>
    </source>
</evidence>
<protein>
    <submittedName>
        <fullName evidence="9">M48 family metalloprotease</fullName>
        <ecNumber evidence="9">3.4.24.-</ecNumber>
    </submittedName>
</protein>
<keyword evidence="4 6" id="KW-0862">Zinc</keyword>
<keyword evidence="7" id="KW-0812">Transmembrane</keyword>
<gene>
    <name evidence="9" type="ORF">P4R38_17775</name>
</gene>
<evidence type="ECO:0000259" key="8">
    <source>
        <dbReference type="Pfam" id="PF01435"/>
    </source>
</evidence>
<dbReference type="Proteomes" id="UP001528912">
    <property type="component" value="Unassembled WGS sequence"/>
</dbReference>
<evidence type="ECO:0000256" key="4">
    <source>
        <dbReference type="ARBA" id="ARBA00022833"/>
    </source>
</evidence>
<evidence type="ECO:0000256" key="7">
    <source>
        <dbReference type="SAM" id="Phobius"/>
    </source>
</evidence>
<evidence type="ECO:0000256" key="6">
    <source>
        <dbReference type="RuleBase" id="RU003983"/>
    </source>
</evidence>
<feature type="transmembrane region" description="Helical" evidence="7">
    <location>
        <begin position="94"/>
        <end position="120"/>
    </location>
</feature>
<comment type="cofactor">
    <cofactor evidence="6">
        <name>Zn(2+)</name>
        <dbReference type="ChEBI" id="CHEBI:29105"/>
    </cofactor>
    <text evidence="6">Binds 1 zinc ion per subunit.</text>
</comment>
<evidence type="ECO:0000256" key="2">
    <source>
        <dbReference type="ARBA" id="ARBA00022723"/>
    </source>
</evidence>
<comment type="similarity">
    <text evidence="6">Belongs to the peptidase M48 family.</text>
</comment>
<name>A0ABT6CCJ8_9MICO</name>
<keyword evidence="5 6" id="KW-0482">Metalloprotease</keyword>
<keyword evidence="3 6" id="KW-0378">Hydrolase</keyword>
<dbReference type="EMBL" id="JAROAV010000050">
    <property type="protein sequence ID" value="MDF8266102.1"/>
    <property type="molecule type" value="Genomic_DNA"/>
</dbReference>
<dbReference type="EC" id="3.4.24.-" evidence="9"/>
<evidence type="ECO:0000256" key="5">
    <source>
        <dbReference type="ARBA" id="ARBA00023049"/>
    </source>
</evidence>
<dbReference type="RefSeq" id="WP_277193331.1">
    <property type="nucleotide sequence ID" value="NZ_JAROAV010000050.1"/>
</dbReference>
<keyword evidence="7" id="KW-0472">Membrane</keyword>
<reference evidence="9 10" key="1">
    <citation type="submission" date="2023-03" db="EMBL/GenBank/DDBJ databases">
        <title>YIM 133296 draft genome.</title>
        <authorList>
            <person name="Xiong L."/>
        </authorList>
    </citation>
    <scope>NUCLEOTIDE SEQUENCE [LARGE SCALE GENOMIC DNA]</scope>
    <source>
        <strain evidence="9 10">YIM 133296</strain>
    </source>
</reference>
<proteinExistence type="inferred from homology"/>
<dbReference type="Gene3D" id="3.30.2010.10">
    <property type="entry name" value="Metalloproteases ('zincins'), catalytic domain"/>
    <property type="match status" value="1"/>
</dbReference>
<evidence type="ECO:0000313" key="9">
    <source>
        <dbReference type="EMBL" id="MDF8266102.1"/>
    </source>
</evidence>
<accession>A0ABT6CCJ8</accession>
<evidence type="ECO:0000313" key="10">
    <source>
        <dbReference type="Proteomes" id="UP001528912"/>
    </source>
</evidence>
<sequence length="182" mass="19067">MSTTVEVSRADAEAYVGELAAAAGLPAVAVTWVDGDDGAAYTRDGRHEIVLGRGTLRHPGRLRFTVAHEIGHLALGHTATALARRGAVAYAAEALALTAGLLLVAVALPVLALAVPLALLGHLHAMLRTRLWPRELAADRYAADAGAPITLAGQPYDGSRFVHALFPSHPGWDARRRATAHA</sequence>
<dbReference type="Pfam" id="PF01435">
    <property type="entry name" value="Peptidase_M48"/>
    <property type="match status" value="1"/>
</dbReference>
<dbReference type="InterPro" id="IPR001915">
    <property type="entry name" value="Peptidase_M48"/>
</dbReference>
<feature type="domain" description="Peptidase M48" evidence="8">
    <location>
        <begin position="12"/>
        <end position="175"/>
    </location>
</feature>
<keyword evidence="1 6" id="KW-0645">Protease</keyword>
<comment type="caution">
    <text evidence="9">The sequence shown here is derived from an EMBL/GenBank/DDBJ whole genome shotgun (WGS) entry which is preliminary data.</text>
</comment>
<keyword evidence="2" id="KW-0479">Metal-binding</keyword>
<keyword evidence="7" id="KW-1133">Transmembrane helix</keyword>
<dbReference type="GO" id="GO:0008237">
    <property type="term" value="F:metallopeptidase activity"/>
    <property type="evidence" value="ECO:0007669"/>
    <property type="project" value="UniProtKB-KW"/>
</dbReference>
<evidence type="ECO:0000256" key="1">
    <source>
        <dbReference type="ARBA" id="ARBA00022670"/>
    </source>
</evidence>
<keyword evidence="10" id="KW-1185">Reference proteome</keyword>
<organism evidence="9 10">
    <name type="scientific">Luteipulveratus flavus</name>
    <dbReference type="NCBI Taxonomy" id="3031728"/>
    <lineage>
        <taxon>Bacteria</taxon>
        <taxon>Bacillati</taxon>
        <taxon>Actinomycetota</taxon>
        <taxon>Actinomycetes</taxon>
        <taxon>Micrococcales</taxon>
        <taxon>Dermacoccaceae</taxon>
        <taxon>Luteipulveratus</taxon>
    </lineage>
</organism>